<gene>
    <name evidence="9" type="ORF">BXY80_0938</name>
</gene>
<dbReference type="Proteomes" id="UP000284892">
    <property type="component" value="Unassembled WGS sequence"/>
</dbReference>
<keyword evidence="5 7" id="KW-1133">Transmembrane helix</keyword>
<dbReference type="PANTHER" id="PTHR30576:SF0">
    <property type="entry name" value="UNDECAPRENYL-PHOSPHATE N-ACETYLGALACTOSAMINYL 1-PHOSPHATE TRANSFERASE-RELATED"/>
    <property type="match status" value="1"/>
</dbReference>
<feature type="transmembrane region" description="Helical" evidence="7">
    <location>
        <begin position="266"/>
        <end position="288"/>
    </location>
</feature>
<comment type="similarity">
    <text evidence="2">Belongs to the bacterial sugar transferase family.</text>
</comment>
<feature type="transmembrane region" description="Helical" evidence="7">
    <location>
        <begin position="106"/>
        <end position="125"/>
    </location>
</feature>
<keyword evidence="4 7" id="KW-0812">Transmembrane</keyword>
<dbReference type="EMBL" id="RAQJ01000001">
    <property type="protein sequence ID" value="RKE98843.1"/>
    <property type="molecule type" value="Genomic_DNA"/>
</dbReference>
<evidence type="ECO:0000259" key="8">
    <source>
        <dbReference type="Pfam" id="PF02397"/>
    </source>
</evidence>
<dbReference type="InterPro" id="IPR017475">
    <property type="entry name" value="EPS_sugar_tfrase"/>
</dbReference>
<dbReference type="InterPro" id="IPR003362">
    <property type="entry name" value="Bact_transf"/>
</dbReference>
<name>A0A420DXA3_9FLAO</name>
<reference evidence="9 10" key="1">
    <citation type="submission" date="2018-09" db="EMBL/GenBank/DDBJ databases">
        <title>Genomic Encyclopedia of Archaeal and Bacterial Type Strains, Phase II (KMG-II): from individual species to whole genera.</title>
        <authorList>
            <person name="Goeker M."/>
        </authorList>
    </citation>
    <scope>NUCLEOTIDE SEQUENCE [LARGE SCALE GENOMIC DNA]</scope>
    <source>
        <strain evidence="9 10">DSM 26283</strain>
    </source>
</reference>
<dbReference type="AlphaFoldDB" id="A0A420DXA3"/>
<feature type="domain" description="Bacterial sugar transferase" evidence="8">
    <location>
        <begin position="261"/>
        <end position="445"/>
    </location>
</feature>
<evidence type="ECO:0000256" key="1">
    <source>
        <dbReference type="ARBA" id="ARBA00004141"/>
    </source>
</evidence>
<evidence type="ECO:0000256" key="3">
    <source>
        <dbReference type="ARBA" id="ARBA00022679"/>
    </source>
</evidence>
<protein>
    <submittedName>
        <fullName evidence="9">Putative colanic acid biosynthesis UDP-glucose lipid carrier transferase</fullName>
    </submittedName>
</protein>
<feature type="transmembrane region" description="Helical" evidence="7">
    <location>
        <begin position="12"/>
        <end position="34"/>
    </location>
</feature>
<evidence type="ECO:0000256" key="5">
    <source>
        <dbReference type="ARBA" id="ARBA00022989"/>
    </source>
</evidence>
<evidence type="ECO:0000313" key="10">
    <source>
        <dbReference type="Proteomes" id="UP000284892"/>
    </source>
</evidence>
<keyword evidence="6 7" id="KW-0472">Membrane</keyword>
<dbReference type="Pfam" id="PF02397">
    <property type="entry name" value="Bac_transf"/>
    <property type="match status" value="1"/>
</dbReference>
<sequence length="452" mass="53155">MSLFKQGRYSGYLRPFSYLIDLSILNASAMLYFFKTIDTITFVCVVSLSWIILSIASKFYHVYRYTREVTILSLILRQMLLFTLIAFAFSGYFHELKIPSSTIINYILWSFGLITIFKFAIYYILQKYRSSFGGNYRKTVIFGENKKTLALENFFNKNPEYGYIHEKTFSFKDKKNTNLKECFRYIKEQSIDEIYCLISELTNTQISEIVDFADNNLKILKFLPDNKEIYSKKLKYEYYDYIPILSLRDIPLEDSINTVIKRTFDIIFSSLVIIFILSWLTPLIAILIKIESRGPVFFKQSRNGFNYREFDCYKFRSMTPNKNAHLFQATRGDQRVTRVGRFIRKTSIDELPQFFNVLFGDMSVVGPRPHMVSHTNMYAKKIDKFMVRHFVKPGITGLAQTSGFRGEVETDKDIIGRVKYDIFYIENWSLLLDLKIILKTFLNAIKGEDKAY</sequence>
<feature type="transmembrane region" description="Helical" evidence="7">
    <location>
        <begin position="74"/>
        <end position="94"/>
    </location>
</feature>
<comment type="subcellular location">
    <subcellularLocation>
        <location evidence="1">Membrane</location>
        <topology evidence="1">Multi-pass membrane protein</topology>
    </subcellularLocation>
</comment>
<dbReference type="NCBIfam" id="TIGR03023">
    <property type="entry name" value="WcaJ_sugtrans"/>
    <property type="match status" value="1"/>
</dbReference>
<dbReference type="InterPro" id="IPR017473">
    <property type="entry name" value="Undecaprenyl-P_gluc_Ptfrase"/>
</dbReference>
<keyword evidence="3 9" id="KW-0808">Transferase</keyword>
<dbReference type="GO" id="GO:0016780">
    <property type="term" value="F:phosphotransferase activity, for other substituted phosphate groups"/>
    <property type="evidence" value="ECO:0007669"/>
    <property type="project" value="TreeGrafter"/>
</dbReference>
<organism evidence="9 10">
    <name type="scientific">Ichthyenterobacterium magnum</name>
    <dbReference type="NCBI Taxonomy" id="1230530"/>
    <lineage>
        <taxon>Bacteria</taxon>
        <taxon>Pseudomonadati</taxon>
        <taxon>Bacteroidota</taxon>
        <taxon>Flavobacteriia</taxon>
        <taxon>Flavobacteriales</taxon>
        <taxon>Flavobacteriaceae</taxon>
        <taxon>Ichthyenterobacterium</taxon>
    </lineage>
</organism>
<dbReference type="GO" id="GO:0016020">
    <property type="term" value="C:membrane"/>
    <property type="evidence" value="ECO:0007669"/>
    <property type="project" value="UniProtKB-SubCell"/>
</dbReference>
<dbReference type="PANTHER" id="PTHR30576">
    <property type="entry name" value="COLANIC BIOSYNTHESIS UDP-GLUCOSE LIPID CARRIER TRANSFERASE"/>
    <property type="match status" value="1"/>
</dbReference>
<evidence type="ECO:0000256" key="6">
    <source>
        <dbReference type="ARBA" id="ARBA00023136"/>
    </source>
</evidence>
<dbReference type="Pfam" id="PF13727">
    <property type="entry name" value="CoA_binding_3"/>
    <property type="match status" value="1"/>
</dbReference>
<evidence type="ECO:0000256" key="2">
    <source>
        <dbReference type="ARBA" id="ARBA00006464"/>
    </source>
</evidence>
<evidence type="ECO:0000256" key="4">
    <source>
        <dbReference type="ARBA" id="ARBA00022692"/>
    </source>
</evidence>
<dbReference type="RefSeq" id="WP_245977160.1">
    <property type="nucleotide sequence ID" value="NZ_RAQJ01000001.1"/>
</dbReference>
<proteinExistence type="inferred from homology"/>
<evidence type="ECO:0000313" key="9">
    <source>
        <dbReference type="EMBL" id="RKE98843.1"/>
    </source>
</evidence>
<keyword evidence="10" id="KW-1185">Reference proteome</keyword>
<accession>A0A420DXA3</accession>
<feature type="transmembrane region" description="Helical" evidence="7">
    <location>
        <begin position="40"/>
        <end position="62"/>
    </location>
</feature>
<comment type="caution">
    <text evidence="9">The sequence shown here is derived from an EMBL/GenBank/DDBJ whole genome shotgun (WGS) entry which is preliminary data.</text>
</comment>
<dbReference type="NCBIfam" id="TIGR03025">
    <property type="entry name" value="EPS_sugtrans"/>
    <property type="match status" value="1"/>
</dbReference>
<evidence type="ECO:0000256" key="7">
    <source>
        <dbReference type="SAM" id="Phobius"/>
    </source>
</evidence>